<dbReference type="InterPro" id="IPR017871">
    <property type="entry name" value="ABC_transporter-like_CS"/>
</dbReference>
<sequence>MQRIKIEHLNFSYRGFKEVLTDINLEISVGETIGIIGENGAGKSTLLKLIIGLLSDYSGKIEIDKVEVKKSTLSDIRKKIGYVFQDSDSQLFMSNVYDDIAFAPQNYGYSEEETERCVEKAMKTVKIEDLKNRMIYQLSGGQKKLVSLAAVLSIEPEIILLDEPSAALDPKNRRNLINILNSIKGIKVIASHDLDMILDTCDKTILISKGKIIKEGNTENILSDKNLLEENGLELPLSFRWK</sequence>
<evidence type="ECO:0000256" key="4">
    <source>
        <dbReference type="ARBA" id="ARBA00022840"/>
    </source>
</evidence>
<gene>
    <name evidence="6" type="ORF">C4N18_13415</name>
</gene>
<dbReference type="InterPro" id="IPR003593">
    <property type="entry name" value="AAA+_ATPase"/>
</dbReference>
<keyword evidence="3" id="KW-0547">Nucleotide-binding</keyword>
<organism evidence="6 7">
    <name type="scientific">Fusobacterium varium ATCC 27725</name>
    <dbReference type="NCBI Taxonomy" id="469618"/>
    <lineage>
        <taxon>Bacteria</taxon>
        <taxon>Fusobacteriati</taxon>
        <taxon>Fusobacteriota</taxon>
        <taxon>Fusobacteriia</taxon>
        <taxon>Fusobacteriales</taxon>
        <taxon>Fusobacteriaceae</taxon>
        <taxon>Fusobacterium</taxon>
    </lineage>
</organism>
<feature type="domain" description="ABC transporter" evidence="5">
    <location>
        <begin position="4"/>
        <end position="234"/>
    </location>
</feature>
<evidence type="ECO:0000256" key="3">
    <source>
        <dbReference type="ARBA" id="ARBA00022741"/>
    </source>
</evidence>
<keyword evidence="4 6" id="KW-0067">ATP-binding</keyword>
<dbReference type="GO" id="GO:0005524">
    <property type="term" value="F:ATP binding"/>
    <property type="evidence" value="ECO:0007669"/>
    <property type="project" value="UniProtKB-KW"/>
</dbReference>
<evidence type="ECO:0000256" key="2">
    <source>
        <dbReference type="ARBA" id="ARBA00022448"/>
    </source>
</evidence>
<dbReference type="InterPro" id="IPR015856">
    <property type="entry name" value="ABC_transpr_CbiO/EcfA_su"/>
</dbReference>
<evidence type="ECO:0000256" key="1">
    <source>
        <dbReference type="ARBA" id="ARBA00005417"/>
    </source>
</evidence>
<keyword evidence="2" id="KW-0813">Transport</keyword>
<dbReference type="InterPro" id="IPR027417">
    <property type="entry name" value="P-loop_NTPase"/>
</dbReference>
<dbReference type="SMART" id="SM00382">
    <property type="entry name" value="AAA"/>
    <property type="match status" value="1"/>
</dbReference>
<name>A0ABM6U7A3_FUSVA</name>
<dbReference type="PANTHER" id="PTHR43553:SF24">
    <property type="entry name" value="ENERGY-COUPLING FACTOR TRANSPORTER ATP-BINDING PROTEIN ECFA1"/>
    <property type="match status" value="1"/>
</dbReference>
<dbReference type="PROSITE" id="PS00211">
    <property type="entry name" value="ABC_TRANSPORTER_1"/>
    <property type="match status" value="1"/>
</dbReference>
<accession>A0ABM6U7A3</accession>
<dbReference type="RefSeq" id="WP_005950585.1">
    <property type="nucleotide sequence ID" value="NZ_CP028103.1"/>
</dbReference>
<dbReference type="InterPro" id="IPR003439">
    <property type="entry name" value="ABC_transporter-like_ATP-bd"/>
</dbReference>
<dbReference type="Pfam" id="PF00005">
    <property type="entry name" value="ABC_tran"/>
    <property type="match status" value="1"/>
</dbReference>
<dbReference type="Proteomes" id="UP000241238">
    <property type="component" value="Chromosome"/>
</dbReference>
<dbReference type="PANTHER" id="PTHR43553">
    <property type="entry name" value="HEAVY METAL TRANSPORTER"/>
    <property type="match status" value="1"/>
</dbReference>
<dbReference type="CDD" id="cd03225">
    <property type="entry name" value="ABC_cobalt_CbiO_domain1"/>
    <property type="match status" value="1"/>
</dbReference>
<evidence type="ECO:0000259" key="5">
    <source>
        <dbReference type="PROSITE" id="PS50893"/>
    </source>
</evidence>
<dbReference type="PROSITE" id="PS50893">
    <property type="entry name" value="ABC_TRANSPORTER_2"/>
    <property type="match status" value="1"/>
</dbReference>
<evidence type="ECO:0000313" key="7">
    <source>
        <dbReference type="Proteomes" id="UP000241238"/>
    </source>
</evidence>
<comment type="similarity">
    <text evidence="1">Belongs to the ABC transporter superfamily.</text>
</comment>
<dbReference type="Gene3D" id="3.40.50.300">
    <property type="entry name" value="P-loop containing nucleotide triphosphate hydrolases"/>
    <property type="match status" value="1"/>
</dbReference>
<keyword evidence="7" id="KW-1185">Reference proteome</keyword>
<dbReference type="GeneID" id="77468999"/>
<dbReference type="SUPFAM" id="SSF52540">
    <property type="entry name" value="P-loop containing nucleoside triphosphate hydrolases"/>
    <property type="match status" value="1"/>
</dbReference>
<evidence type="ECO:0000313" key="6">
    <source>
        <dbReference type="EMBL" id="AVQ32173.1"/>
    </source>
</evidence>
<dbReference type="InterPro" id="IPR050095">
    <property type="entry name" value="ECF_ABC_transporter_ATP-bd"/>
</dbReference>
<proteinExistence type="inferred from homology"/>
<dbReference type="EMBL" id="CP028103">
    <property type="protein sequence ID" value="AVQ32173.1"/>
    <property type="molecule type" value="Genomic_DNA"/>
</dbReference>
<protein>
    <submittedName>
        <fullName evidence="6">ABC transporter ATP-binding protein</fullName>
    </submittedName>
</protein>
<reference evidence="7" key="1">
    <citation type="journal article" date="2018" name="MSphere">
        <title>Fusobacterium Genomics Using MinION and Illumina Sequencing Enables Genome Completion and Correction.</title>
        <authorList>
            <person name="Todd S.M."/>
            <person name="Settlage R.E."/>
            <person name="Lahmers K.K."/>
            <person name="Slade D.J."/>
        </authorList>
    </citation>
    <scope>NUCLEOTIDE SEQUENCE [LARGE SCALE GENOMIC DNA]</scope>
    <source>
        <strain evidence="7">ATCC 27725</strain>
    </source>
</reference>